<name>A0AAQ3X0L7_PASNO</name>
<dbReference type="AlphaFoldDB" id="A0AAQ3X0L7"/>
<sequence length="121" mass="12953">MAPGPLSLWPWTRDQARVERDPELASRSISNLSRILHCRPIKGVSASAAIPFGHPLPRLNPSGATAFNLRRQNRTEKPRAIPRTLGVSSRLLDGVPRAPTAAVRFASAPALSVAPPPSPSP</sequence>
<reference evidence="1 2" key="1">
    <citation type="submission" date="2024-02" db="EMBL/GenBank/DDBJ databases">
        <title>High-quality chromosome-scale genome assembly of Pensacola bahiagrass (Paspalum notatum Flugge var. saurae).</title>
        <authorList>
            <person name="Vega J.M."/>
            <person name="Podio M."/>
            <person name="Orjuela J."/>
            <person name="Siena L.A."/>
            <person name="Pessino S.C."/>
            <person name="Combes M.C."/>
            <person name="Mariac C."/>
            <person name="Albertini E."/>
            <person name="Pupilli F."/>
            <person name="Ortiz J.P.A."/>
            <person name="Leblanc O."/>
        </authorList>
    </citation>
    <scope>NUCLEOTIDE SEQUENCE [LARGE SCALE GENOMIC DNA]</scope>
    <source>
        <strain evidence="1">R1</strain>
        <tissue evidence="1">Leaf</tissue>
    </source>
</reference>
<evidence type="ECO:0000313" key="1">
    <source>
        <dbReference type="EMBL" id="WVZ80410.1"/>
    </source>
</evidence>
<dbReference type="Proteomes" id="UP001341281">
    <property type="component" value="Chromosome 06"/>
</dbReference>
<proteinExistence type="predicted"/>
<accession>A0AAQ3X0L7</accession>
<gene>
    <name evidence="1" type="ORF">U9M48_027883</name>
</gene>
<keyword evidence="2" id="KW-1185">Reference proteome</keyword>
<protein>
    <submittedName>
        <fullName evidence="1">Uncharacterized protein</fullName>
    </submittedName>
</protein>
<dbReference type="EMBL" id="CP144750">
    <property type="protein sequence ID" value="WVZ80410.1"/>
    <property type="molecule type" value="Genomic_DNA"/>
</dbReference>
<organism evidence="1 2">
    <name type="scientific">Paspalum notatum var. saurae</name>
    <dbReference type="NCBI Taxonomy" id="547442"/>
    <lineage>
        <taxon>Eukaryota</taxon>
        <taxon>Viridiplantae</taxon>
        <taxon>Streptophyta</taxon>
        <taxon>Embryophyta</taxon>
        <taxon>Tracheophyta</taxon>
        <taxon>Spermatophyta</taxon>
        <taxon>Magnoliopsida</taxon>
        <taxon>Liliopsida</taxon>
        <taxon>Poales</taxon>
        <taxon>Poaceae</taxon>
        <taxon>PACMAD clade</taxon>
        <taxon>Panicoideae</taxon>
        <taxon>Andropogonodae</taxon>
        <taxon>Paspaleae</taxon>
        <taxon>Paspalinae</taxon>
        <taxon>Paspalum</taxon>
    </lineage>
</organism>
<evidence type="ECO:0000313" key="2">
    <source>
        <dbReference type="Proteomes" id="UP001341281"/>
    </source>
</evidence>